<keyword evidence="1" id="KW-0175">Coiled coil</keyword>
<keyword evidence="4" id="KW-1185">Reference proteome</keyword>
<dbReference type="Pfam" id="PF06013">
    <property type="entry name" value="WXG100"/>
    <property type="match status" value="1"/>
</dbReference>
<organism evidence="3 4">
    <name type="scientific">Kitasatospora griseola</name>
    <name type="common">Streptomyces griseolosporeus</name>
    <dbReference type="NCBI Taxonomy" id="2064"/>
    <lineage>
        <taxon>Bacteria</taxon>
        <taxon>Bacillati</taxon>
        <taxon>Actinomycetota</taxon>
        <taxon>Actinomycetes</taxon>
        <taxon>Kitasatosporales</taxon>
        <taxon>Streptomycetaceae</taxon>
        <taxon>Kitasatospora</taxon>
    </lineage>
</organism>
<evidence type="ECO:0000256" key="1">
    <source>
        <dbReference type="SAM" id="Coils"/>
    </source>
</evidence>
<evidence type="ECO:0008006" key="5">
    <source>
        <dbReference type="Google" id="ProtNLM"/>
    </source>
</evidence>
<accession>A0A0D0PT23</accession>
<feature type="coiled-coil region" evidence="1">
    <location>
        <begin position="254"/>
        <end position="281"/>
    </location>
</feature>
<comment type="caution">
    <text evidence="3">The sequence shown here is derived from an EMBL/GenBank/DDBJ whole genome shotgun (WGS) entry which is preliminary data.</text>
</comment>
<feature type="compositionally biased region" description="Low complexity" evidence="2">
    <location>
        <begin position="64"/>
        <end position="73"/>
    </location>
</feature>
<dbReference type="SUPFAM" id="SSF140453">
    <property type="entry name" value="EsxAB dimer-like"/>
    <property type="match status" value="1"/>
</dbReference>
<feature type="compositionally biased region" description="Gly residues" evidence="2">
    <location>
        <begin position="1"/>
        <end position="42"/>
    </location>
</feature>
<dbReference type="PATRIC" id="fig|2064.6.peg.4479"/>
<dbReference type="RefSeq" id="WP_043913428.1">
    <property type="nucleotide sequence ID" value="NZ_JXZB01000004.1"/>
</dbReference>
<protein>
    <recommendedName>
        <fullName evidence="5">WXG100 family type VII secretion target</fullName>
    </recommendedName>
</protein>
<dbReference type="EMBL" id="JXZB01000004">
    <property type="protein sequence ID" value="KIQ61733.1"/>
    <property type="molecule type" value="Genomic_DNA"/>
</dbReference>
<evidence type="ECO:0000313" key="3">
    <source>
        <dbReference type="EMBL" id="KIQ61733.1"/>
    </source>
</evidence>
<feature type="coiled-coil region" evidence="1">
    <location>
        <begin position="392"/>
        <end position="422"/>
    </location>
</feature>
<sequence length="547" mass="55591">MRGGRSGGGGGRTSTGGSSSHGGSTGNHGGQSGSTGNHGGQSGPQPHVPPQPQPHVPPQPQQPPHNGQQQPQHPTDEGGDGADGVGPIDPRENWFKGKLKDSAGTVIDSVSQRAGDWAADKLFGPKDPENPEPGGGAAPSTELDGASDGAGEGGGDVAGLGGMLGRVAGQVGAEAAGGGWGDTGTGRIMIGRGSLPPGLSLDGPSDAYAWAHARVEQAMANLDPAQHPDRGGLGGMLDEAVEWALEQSGLLGMLEKVTGNLAELNAAAEEWQAQAHAVQSVASELRGGAVPLSQGWAGSASDAFGGHMGEVADALDQTAKGMEQTARIINSAAQECAMAEGMIIEIISEAIESLIESLAAEAVIAVVTMGVGLIADALITEAQIARFVAKVAKVSTELARKLEELLKALKELGSAVKAVRNLEGISKALTKVKDVKTAFNGLRELEQGEGKIAQAAQKLDAKASEWAEGKLREGLGIEDGDPAQRGDGTLKGSLKAAGQSSWAVAKEGLTSDVNKEAVKQELLHDAGLAHDPAPYRVDESRIATAFG</sequence>
<proteinExistence type="predicted"/>
<feature type="region of interest" description="Disordered" evidence="2">
    <location>
        <begin position="1"/>
        <end position="103"/>
    </location>
</feature>
<evidence type="ECO:0000313" key="4">
    <source>
        <dbReference type="Proteomes" id="UP000032066"/>
    </source>
</evidence>
<feature type="compositionally biased region" description="Pro residues" evidence="2">
    <location>
        <begin position="46"/>
        <end position="63"/>
    </location>
</feature>
<feature type="compositionally biased region" description="Gly residues" evidence="2">
    <location>
        <begin position="148"/>
        <end position="157"/>
    </location>
</feature>
<evidence type="ECO:0000256" key="2">
    <source>
        <dbReference type="SAM" id="MobiDB-lite"/>
    </source>
</evidence>
<feature type="compositionally biased region" description="Basic and acidic residues" evidence="2">
    <location>
        <begin position="89"/>
        <end position="101"/>
    </location>
</feature>
<dbReference type="Gene3D" id="1.10.287.1060">
    <property type="entry name" value="ESAT-6-like"/>
    <property type="match status" value="1"/>
</dbReference>
<reference evidence="3 4" key="1">
    <citation type="submission" date="2015-02" db="EMBL/GenBank/DDBJ databases">
        <title>Draft genome sequence of Kitasatospora griseola MF730-N6, a bafilomycin, terpentecin and satosporin producer.</title>
        <authorList>
            <person name="Arens J.C."/>
            <person name="Haltli B."/>
            <person name="Kerr R.G."/>
        </authorList>
    </citation>
    <scope>NUCLEOTIDE SEQUENCE [LARGE SCALE GENOMIC DNA]</scope>
    <source>
        <strain evidence="3 4">MF730-N6</strain>
    </source>
</reference>
<dbReference type="InterPro" id="IPR036689">
    <property type="entry name" value="ESAT-6-like_sf"/>
</dbReference>
<dbReference type="InterPro" id="IPR010310">
    <property type="entry name" value="T7SS_ESAT-6-like"/>
</dbReference>
<dbReference type="AlphaFoldDB" id="A0A0D0PT23"/>
<gene>
    <name evidence="3" type="ORF">TR51_20825</name>
</gene>
<dbReference type="OrthoDB" id="4165247at2"/>
<feature type="region of interest" description="Disordered" evidence="2">
    <location>
        <begin position="120"/>
        <end position="157"/>
    </location>
</feature>
<dbReference type="Proteomes" id="UP000032066">
    <property type="component" value="Unassembled WGS sequence"/>
</dbReference>
<name>A0A0D0PT23_KITGR</name>
<dbReference type="STRING" id="2064.TR51_20825"/>